<dbReference type="GO" id="GO:0005524">
    <property type="term" value="F:ATP binding"/>
    <property type="evidence" value="ECO:0007669"/>
    <property type="project" value="UniProtKB-KW"/>
</dbReference>
<evidence type="ECO:0000256" key="8">
    <source>
        <dbReference type="ARBA" id="ARBA00022806"/>
    </source>
</evidence>
<keyword evidence="8" id="KW-0347">Helicase</keyword>
<dbReference type="InterPro" id="IPR022184">
    <property type="entry name" value="CMV_1a_C"/>
</dbReference>
<evidence type="ECO:0000256" key="13">
    <source>
        <dbReference type="SAM" id="MobiDB-lite"/>
    </source>
</evidence>
<dbReference type="Pfam" id="PF01443">
    <property type="entry name" value="Viral_helicase1"/>
    <property type="match status" value="1"/>
</dbReference>
<dbReference type="PROSITE" id="PS51657">
    <property type="entry name" value="PSRV_HELICASE"/>
    <property type="match status" value="1"/>
</dbReference>
<keyword evidence="10" id="KW-1043">Host membrane</keyword>
<dbReference type="InterPro" id="IPR002588">
    <property type="entry name" value="Alphavirus-like_MT_dom"/>
</dbReference>
<keyword evidence="4" id="KW-0489">Methyltransferase</keyword>
<evidence type="ECO:0000256" key="6">
    <source>
        <dbReference type="ARBA" id="ARBA00022741"/>
    </source>
</evidence>
<feature type="region of interest" description="Disordered" evidence="13">
    <location>
        <begin position="503"/>
        <end position="545"/>
    </location>
</feature>
<keyword evidence="9" id="KW-0067">ATP-binding</keyword>
<feature type="compositionally biased region" description="Basic residues" evidence="13">
    <location>
        <begin position="503"/>
        <end position="512"/>
    </location>
</feature>
<comment type="similarity">
    <text evidence="2">Belongs to the bromoviridae replication protein 1a family.</text>
</comment>
<keyword evidence="12" id="KW-1038">Host endoplasmic reticulum</keyword>
<dbReference type="SUPFAM" id="SSF52540">
    <property type="entry name" value="P-loop containing nucleoside triphosphate hydrolases"/>
    <property type="match status" value="1"/>
</dbReference>
<dbReference type="GO" id="GO:0044167">
    <property type="term" value="C:host cell endoplasmic reticulum membrane"/>
    <property type="evidence" value="ECO:0007669"/>
    <property type="project" value="UniProtKB-SubCell"/>
</dbReference>
<evidence type="ECO:0000256" key="11">
    <source>
        <dbReference type="ARBA" id="ARBA00023136"/>
    </source>
</evidence>
<dbReference type="Pfam" id="PF01660">
    <property type="entry name" value="Vmethyltransf"/>
    <property type="match status" value="1"/>
</dbReference>
<feature type="domain" description="Alphavirus-like MT" evidence="15">
    <location>
        <begin position="71"/>
        <end position="260"/>
    </location>
</feature>
<evidence type="ECO:0000313" key="16">
    <source>
        <dbReference type="EMBL" id="AOH95427.1"/>
    </source>
</evidence>
<keyword evidence="11" id="KW-0472">Membrane</keyword>
<dbReference type="GO" id="GO:0004386">
    <property type="term" value="F:helicase activity"/>
    <property type="evidence" value="ECO:0007669"/>
    <property type="project" value="UniProtKB-KW"/>
</dbReference>
<dbReference type="GO" id="GO:0008174">
    <property type="term" value="F:mRNA methyltransferase activity"/>
    <property type="evidence" value="ECO:0007669"/>
    <property type="project" value="UniProtKB-UniRule"/>
</dbReference>
<dbReference type="PROSITE" id="PS51743">
    <property type="entry name" value="ALPHAVIRUS_MT"/>
    <property type="match status" value="1"/>
</dbReference>
<dbReference type="EMBL" id="KU726253">
    <property type="protein sequence ID" value="AOH95427.1"/>
    <property type="molecule type" value="Genomic_RNA"/>
</dbReference>
<dbReference type="GO" id="GO:0016817">
    <property type="term" value="F:hydrolase activity, acting on acid anhydrides"/>
    <property type="evidence" value="ECO:0007669"/>
    <property type="project" value="InterPro"/>
</dbReference>
<reference evidence="16" key="1">
    <citation type="submission" date="2016-02" db="EMBL/GenBank/DDBJ databases">
        <title>The first report of Brome mosaic virus in Estonia.</title>
        <authorList>
            <person name="Somera M."/>
        </authorList>
    </citation>
    <scope>NUCLEOTIDE SEQUENCE</scope>
</reference>
<dbReference type="Pfam" id="PF12503">
    <property type="entry name" value="CMV_1a_C"/>
    <property type="match status" value="1"/>
</dbReference>
<name>A0A1C8Y867_BMV</name>
<evidence type="ECO:0000256" key="2">
    <source>
        <dbReference type="ARBA" id="ARBA00010328"/>
    </source>
</evidence>
<keyword evidence="5" id="KW-0808">Transferase</keyword>
<evidence type="ECO:0000256" key="10">
    <source>
        <dbReference type="ARBA" id="ARBA00022870"/>
    </source>
</evidence>
<dbReference type="GO" id="GO:0032259">
    <property type="term" value="P:methylation"/>
    <property type="evidence" value="ECO:0007669"/>
    <property type="project" value="UniProtKB-KW"/>
</dbReference>
<evidence type="ECO:0000259" key="15">
    <source>
        <dbReference type="PROSITE" id="PS51743"/>
    </source>
</evidence>
<organism evidence="16">
    <name type="scientific">Brome mosaic virus</name>
    <name type="common">BMV</name>
    <dbReference type="NCBI Taxonomy" id="12302"/>
    <lineage>
        <taxon>Viruses</taxon>
        <taxon>Riboviria</taxon>
        <taxon>Orthornavirae</taxon>
        <taxon>Kitrinoviricota</taxon>
        <taxon>Alsuviricetes</taxon>
        <taxon>Martellivirales</taxon>
        <taxon>Bromoviridae</taxon>
        <taxon>Bromovirus</taxon>
        <taxon>Bromovirus BMV</taxon>
    </lineage>
</organism>
<evidence type="ECO:0000256" key="12">
    <source>
        <dbReference type="ARBA" id="ARBA00023184"/>
    </source>
</evidence>
<evidence type="ECO:0000256" key="1">
    <source>
        <dbReference type="ARBA" id="ARBA00004291"/>
    </source>
</evidence>
<protein>
    <recommendedName>
        <fullName evidence="3">Replication protein 1a</fullName>
    </recommendedName>
</protein>
<proteinExistence type="inferred from homology"/>
<accession>A0A1C8Y867</accession>
<dbReference type="GO" id="GO:0003723">
    <property type="term" value="F:RNA binding"/>
    <property type="evidence" value="ECO:0007669"/>
    <property type="project" value="InterPro"/>
</dbReference>
<feature type="domain" description="(+)RNA virus helicase C-terminal" evidence="14">
    <location>
        <begin position="655"/>
        <end position="961"/>
    </location>
</feature>
<dbReference type="GO" id="GO:0016556">
    <property type="term" value="P:mRNA modification"/>
    <property type="evidence" value="ECO:0007669"/>
    <property type="project" value="InterPro"/>
</dbReference>
<evidence type="ECO:0000256" key="9">
    <source>
        <dbReference type="ARBA" id="ARBA00022840"/>
    </source>
</evidence>
<evidence type="ECO:0000256" key="5">
    <source>
        <dbReference type="ARBA" id="ARBA00022679"/>
    </source>
</evidence>
<keyword evidence="6" id="KW-0547">Nucleotide-binding</keyword>
<organismHost>
    <name type="scientific">Bromus inermis</name>
    <name type="common">Smooth brome grass</name>
    <name type="synonym">Bromopsis inermis</name>
    <dbReference type="NCBI Taxonomy" id="15371"/>
</organismHost>
<evidence type="ECO:0000259" key="14">
    <source>
        <dbReference type="PROSITE" id="PS51657"/>
    </source>
</evidence>
<keyword evidence="7" id="KW-0378">Hydrolase</keyword>
<sequence>MSSSIDLLKLIAEKGAESQSAQDIVDNQVAQQLSAQIEYAKRSKKINVRNKLSIEEADAFRDRYGGAFDLNLTQQYHAPHSLAGALRVAEHYDCLDSFPPEDPVIDFGGSWWHHFSRRDKRVHSCCPVLGVRDAARHEERMCRMRKILQESDDFDEVPNFCLNRAQDCDVQADWAICIHGGYDMGFQGLCDAMHSHGVRVLRGTVMFDGAMLFDREGFLPLLKCHWQRDGSGTDEVIKFDFENESTLSYIHGWQDLGSFFTESVHCIDGTTYLLEREMLKCNIMTYKIIATNLRCPRETLRHCVWFEDISKYVGVSIPEDWSLNRWKCVRVAKTTVREVEEIAFRCFKENKEWTENMKAVASILSAKSSTVIINGQAIMAGERLDIEDYHLVAFALTLNLYQKYEKLTALRDGMEWKGWCHHFKTRFWWGGDSSRAKVGWLRTLASRFPLLRLDSYADSFKFLTRLSNVEEFEQDSVPISRLRTFWTEEDLFDRLEHEVQTAKTKRSKKKAKVPPAAEIPQEEFHDAPESSSPESVSDDVKPETDVVPGAEVSVEVPTDPRGISRHGAMKEFVRYCKRLHNNSESNLRHLWDISGGRGSEIANKSIFETYHRIDDMVNVHLANGNWLYPKKYDYTVGYNEHGLGPKHADETYIVDKTCACSNLRDIAEASAKVSVPTCDISMVDGVAGCGKTTAIKDAFRMGEDLIVTANRKSAEDVRMALFPDTFNSKVALDVVRTADSAIMHGVPSCHRLLVDEAGLLHYGQLLVVAALSKCSQVLAFGDTEQISFKSRDAGFKLLHGNLQYDRRDVVHKTYRCPQDVIAAVNLLKRKCGNRDTKYQSWTSESKVSRSLTKRRITSVLQVTIDPNRTYLTMTQADKAALQTRAKDFPVSKDWIDGHIKTVHEAQGISVDNVTLVRLKSTKCDLFKHEEYCLVALTRHKKSFEYCFNGELAGDLIFNCVK</sequence>
<dbReference type="InterPro" id="IPR027351">
    <property type="entry name" value="(+)RNA_virus_helicase_core_dom"/>
</dbReference>
<dbReference type="InterPro" id="IPR027417">
    <property type="entry name" value="P-loop_NTPase"/>
</dbReference>
<evidence type="ECO:0000256" key="3">
    <source>
        <dbReference type="ARBA" id="ARBA00020856"/>
    </source>
</evidence>
<dbReference type="Gene3D" id="3.40.50.300">
    <property type="entry name" value="P-loop containing nucleotide triphosphate hydrolases"/>
    <property type="match status" value="2"/>
</dbReference>
<comment type="subcellular location">
    <subcellularLocation>
        <location evidence="1">Host endoplasmic reticulum membrane</location>
        <topology evidence="1">Peripheral membrane protein</topology>
    </subcellularLocation>
</comment>
<evidence type="ECO:0000256" key="7">
    <source>
        <dbReference type="ARBA" id="ARBA00022801"/>
    </source>
</evidence>
<dbReference type="GO" id="GO:0006396">
    <property type="term" value="P:RNA processing"/>
    <property type="evidence" value="ECO:0007669"/>
    <property type="project" value="InterPro"/>
</dbReference>
<evidence type="ECO:0000256" key="4">
    <source>
        <dbReference type="ARBA" id="ARBA00022603"/>
    </source>
</evidence>